<organism evidence="2 3">
    <name type="scientific">Nonomuraea insulae</name>
    <dbReference type="NCBI Taxonomy" id="1616787"/>
    <lineage>
        <taxon>Bacteria</taxon>
        <taxon>Bacillati</taxon>
        <taxon>Actinomycetota</taxon>
        <taxon>Actinomycetes</taxon>
        <taxon>Streptosporangiales</taxon>
        <taxon>Streptosporangiaceae</taxon>
        <taxon>Nonomuraea</taxon>
    </lineage>
</organism>
<dbReference type="RefSeq" id="WP_379522020.1">
    <property type="nucleotide sequence ID" value="NZ_JBHSPA010000083.1"/>
</dbReference>
<reference evidence="3" key="1">
    <citation type="journal article" date="2019" name="Int. J. Syst. Evol. Microbiol.">
        <title>The Global Catalogue of Microorganisms (GCM) 10K type strain sequencing project: providing services to taxonomists for standard genome sequencing and annotation.</title>
        <authorList>
            <consortium name="The Broad Institute Genomics Platform"/>
            <consortium name="The Broad Institute Genome Sequencing Center for Infectious Disease"/>
            <person name="Wu L."/>
            <person name="Ma J."/>
        </authorList>
    </citation>
    <scope>NUCLEOTIDE SEQUENCE [LARGE SCALE GENOMIC DNA]</scope>
    <source>
        <strain evidence="3">CCUG 53903</strain>
    </source>
</reference>
<dbReference type="InterPro" id="IPR050177">
    <property type="entry name" value="Lipid_A_modif_metabolic_enz"/>
</dbReference>
<dbReference type="PANTHER" id="PTHR43245:SF13">
    <property type="entry name" value="UDP-D-APIOSE_UDP-D-XYLOSE SYNTHASE 2"/>
    <property type="match status" value="1"/>
</dbReference>
<dbReference type="PROSITE" id="PS51257">
    <property type="entry name" value="PROKAR_LIPOPROTEIN"/>
    <property type="match status" value="1"/>
</dbReference>
<name>A0ABW1D6C9_9ACTN</name>
<dbReference type="InterPro" id="IPR036291">
    <property type="entry name" value="NAD(P)-bd_dom_sf"/>
</dbReference>
<dbReference type="Pfam" id="PF01370">
    <property type="entry name" value="Epimerase"/>
    <property type="match status" value="1"/>
</dbReference>
<feature type="domain" description="NAD-dependent epimerase/dehydratase" evidence="1">
    <location>
        <begin position="3"/>
        <end position="201"/>
    </location>
</feature>
<dbReference type="InterPro" id="IPR001509">
    <property type="entry name" value="Epimerase_deHydtase"/>
</dbReference>
<dbReference type="Gene3D" id="3.40.50.720">
    <property type="entry name" value="NAD(P)-binding Rossmann-like Domain"/>
    <property type="match status" value="1"/>
</dbReference>
<sequence length="322" mass="35552">MRVLFLGGTGVLSAACARELAGAGVDLTLVTRGRSALRPPPEGVRTVTADVREPGELVSGDFDVVVNFIGYSPQDVELDLARFAGRTGQYVFVSTGSVYARPASWLPITESSARRDNGYEYARQKLRCEERLESAWHHEGFPATIVRAAHVYDEGVLPTLAGWTAIARLRAGKPVVVHGDGTSLWNLMHASDFARGLAGLLGDRRVLGESVHVTSDEVLTWDAIHEELARAAGVRPRIVHRSSEDIGREIEWMGEVLRLDFRHSVLYDNSKLKRLVPGFASRVPFARGAREILRWFDSDPSRQRLDPELDAAFDRLVGDRDG</sequence>
<dbReference type="SUPFAM" id="SSF51735">
    <property type="entry name" value="NAD(P)-binding Rossmann-fold domains"/>
    <property type="match status" value="1"/>
</dbReference>
<proteinExistence type="predicted"/>
<evidence type="ECO:0000259" key="1">
    <source>
        <dbReference type="Pfam" id="PF01370"/>
    </source>
</evidence>
<keyword evidence="3" id="KW-1185">Reference proteome</keyword>
<accession>A0ABW1D6C9</accession>
<comment type="caution">
    <text evidence="2">The sequence shown here is derived from an EMBL/GenBank/DDBJ whole genome shotgun (WGS) entry which is preliminary data.</text>
</comment>
<evidence type="ECO:0000313" key="3">
    <source>
        <dbReference type="Proteomes" id="UP001596058"/>
    </source>
</evidence>
<protein>
    <submittedName>
        <fullName evidence="2">NAD-dependent epimerase/dehydratase family protein</fullName>
    </submittedName>
</protein>
<dbReference type="EMBL" id="JBHSPA010000083">
    <property type="protein sequence ID" value="MFC5832581.1"/>
    <property type="molecule type" value="Genomic_DNA"/>
</dbReference>
<evidence type="ECO:0000313" key="2">
    <source>
        <dbReference type="EMBL" id="MFC5832581.1"/>
    </source>
</evidence>
<dbReference type="Proteomes" id="UP001596058">
    <property type="component" value="Unassembled WGS sequence"/>
</dbReference>
<dbReference type="PANTHER" id="PTHR43245">
    <property type="entry name" value="BIFUNCTIONAL POLYMYXIN RESISTANCE PROTEIN ARNA"/>
    <property type="match status" value="1"/>
</dbReference>
<gene>
    <name evidence="2" type="ORF">ACFPZ3_52755</name>
</gene>